<organism evidence="1 2">
    <name type="scientific">Sphingomonas tabacisoli</name>
    <dbReference type="NCBI Taxonomy" id="2249466"/>
    <lineage>
        <taxon>Bacteria</taxon>
        <taxon>Pseudomonadati</taxon>
        <taxon>Pseudomonadota</taxon>
        <taxon>Alphaproteobacteria</taxon>
        <taxon>Sphingomonadales</taxon>
        <taxon>Sphingomonadaceae</taxon>
        <taxon>Sphingomonas</taxon>
    </lineage>
</organism>
<dbReference type="PIRSF" id="PIRSF029033">
    <property type="entry name" value="UCP029033"/>
    <property type="match status" value="1"/>
</dbReference>
<evidence type="ECO:0000313" key="2">
    <source>
        <dbReference type="Proteomes" id="UP001597115"/>
    </source>
</evidence>
<gene>
    <name evidence="1" type="ORF">ACFSCW_00990</name>
</gene>
<dbReference type="InterPro" id="IPR052022">
    <property type="entry name" value="26kDa_periplasmic_antigen"/>
</dbReference>
<accession>A0ABW4HYL3</accession>
<protein>
    <submittedName>
        <fullName evidence="1">SIMPL domain-containing protein</fullName>
    </submittedName>
</protein>
<evidence type="ECO:0000313" key="1">
    <source>
        <dbReference type="EMBL" id="MFD1610371.1"/>
    </source>
</evidence>
<dbReference type="RefSeq" id="WP_380885982.1">
    <property type="nucleotide sequence ID" value="NZ_JBHUDY010000001.1"/>
</dbReference>
<reference evidence="2" key="1">
    <citation type="journal article" date="2019" name="Int. J. Syst. Evol. Microbiol.">
        <title>The Global Catalogue of Microorganisms (GCM) 10K type strain sequencing project: providing services to taxonomists for standard genome sequencing and annotation.</title>
        <authorList>
            <consortium name="The Broad Institute Genomics Platform"/>
            <consortium name="The Broad Institute Genome Sequencing Center for Infectious Disease"/>
            <person name="Wu L."/>
            <person name="Ma J."/>
        </authorList>
    </citation>
    <scope>NUCLEOTIDE SEQUENCE [LARGE SCALE GENOMIC DNA]</scope>
    <source>
        <strain evidence="2">CGMCC 1.16275</strain>
    </source>
</reference>
<dbReference type="InterPro" id="IPR016907">
    <property type="entry name" value="UCP029033"/>
</dbReference>
<dbReference type="InterPro" id="IPR007497">
    <property type="entry name" value="SIMPL/DUF541"/>
</dbReference>
<sequence length="242" mass="25606">MTEVAATRRVLLTAAALLAIGFTSGGFLLGDGLRRAKMADRSVTVRGLAERNVVADLATWTIQFSETGTELGPVQSAIDQKSQAVRTFFQRAGFPASAVSDTGASVNQFFDSNRHENVITVHRKLQLRTADVMRARAAFARQSDLIRAGVALEEGSGIVYSFTKLNSIKPEMIAEGTKSARASAEQFAHDSGAAVGGIKSASQGYFSIGARDGDVDGEGGGSAGSSPLQKVRVVTTIDFYLR</sequence>
<keyword evidence="2" id="KW-1185">Reference proteome</keyword>
<dbReference type="Proteomes" id="UP001597115">
    <property type="component" value="Unassembled WGS sequence"/>
</dbReference>
<dbReference type="PANTHER" id="PTHR34387">
    <property type="entry name" value="SLR1258 PROTEIN"/>
    <property type="match status" value="1"/>
</dbReference>
<dbReference type="Pfam" id="PF04402">
    <property type="entry name" value="SIMPL"/>
    <property type="match status" value="1"/>
</dbReference>
<proteinExistence type="predicted"/>
<dbReference type="PANTHER" id="PTHR34387:SF2">
    <property type="entry name" value="SLR1258 PROTEIN"/>
    <property type="match status" value="1"/>
</dbReference>
<dbReference type="EMBL" id="JBHUDY010000001">
    <property type="protein sequence ID" value="MFD1610371.1"/>
    <property type="molecule type" value="Genomic_DNA"/>
</dbReference>
<name>A0ABW4HYL3_9SPHN</name>
<comment type="caution">
    <text evidence="1">The sequence shown here is derived from an EMBL/GenBank/DDBJ whole genome shotgun (WGS) entry which is preliminary data.</text>
</comment>